<accession>F3YA09</accession>
<dbReference type="EMBL" id="AP012200">
    <property type="protein sequence ID" value="BAK21337.1"/>
    <property type="molecule type" value="Genomic_DNA"/>
</dbReference>
<keyword evidence="1" id="KW-0472">Membrane</keyword>
<reference evidence="2 3" key="1">
    <citation type="journal article" date="2011" name="J. Bacteriol.">
        <title>Complete genome sequence of Melissococcus plutonius ATCC 35311.</title>
        <authorList>
            <person name="Okumura K."/>
            <person name="Arai R."/>
            <person name="Okura M."/>
            <person name="Kirikae T."/>
            <person name="Takamatsu D."/>
            <person name="Osaki M."/>
            <person name="Miyoshi-Akiyama T."/>
        </authorList>
    </citation>
    <scope>NUCLEOTIDE SEQUENCE [LARGE SCALE GENOMIC DNA]</scope>
    <source>
        <strain evidence="3">ATCC 35311 / CIP 104052 / LMG 20360 / NCIMB 702443</strain>
    </source>
</reference>
<organism evidence="2 3">
    <name type="scientific">Melissococcus plutonius (strain ATCC 35311 / DSM 29964 / CIP 104052 / LMG 20360 / NCIMB 702443)</name>
    <dbReference type="NCBI Taxonomy" id="940190"/>
    <lineage>
        <taxon>Bacteria</taxon>
        <taxon>Bacillati</taxon>
        <taxon>Bacillota</taxon>
        <taxon>Bacilli</taxon>
        <taxon>Lactobacillales</taxon>
        <taxon>Enterococcaceae</taxon>
        <taxon>Melissococcus</taxon>
    </lineage>
</organism>
<name>F3YA09_MELPT</name>
<dbReference type="STRING" id="940190.MPTP_0875"/>
<dbReference type="OrthoDB" id="4966203at2"/>
<feature type="transmembrane region" description="Helical" evidence="1">
    <location>
        <begin position="75"/>
        <end position="97"/>
    </location>
</feature>
<dbReference type="Pfam" id="PF09997">
    <property type="entry name" value="DUF2238"/>
    <property type="match status" value="1"/>
</dbReference>
<evidence type="ECO:0000256" key="1">
    <source>
        <dbReference type="SAM" id="Phobius"/>
    </source>
</evidence>
<reference key="2">
    <citation type="submission" date="2011-04" db="EMBL/GenBank/DDBJ databases">
        <title>Whole genome sequence of Melissococcus plutonius ATCC 35311.</title>
        <authorList>
            <person name="Okumura K."/>
            <person name="Arai R."/>
            <person name="Osaki M."/>
            <person name="Okura M."/>
            <person name="Kirikae T."/>
            <person name="Takamatsu D."/>
            <person name="Akiyama T."/>
        </authorList>
    </citation>
    <scope>NUCLEOTIDE SEQUENCE</scope>
    <source>
        <strain>ATCC 35311</strain>
    </source>
</reference>
<evidence type="ECO:0000313" key="2">
    <source>
        <dbReference type="EMBL" id="BAK21337.1"/>
    </source>
</evidence>
<dbReference type="InterPro" id="IPR014509">
    <property type="entry name" value="YjdF-like"/>
</dbReference>
<protein>
    <submittedName>
        <fullName evidence="2">Uncharacterized protein</fullName>
    </submittedName>
</protein>
<dbReference type="Proteomes" id="UP000008456">
    <property type="component" value="Chromosome"/>
</dbReference>
<dbReference type="HOGENOM" id="CLU_070751_1_0_9"/>
<dbReference type="RefSeq" id="WP_013773775.1">
    <property type="nucleotide sequence ID" value="NC_015516.1"/>
</dbReference>
<dbReference type="AlphaFoldDB" id="F3YA09"/>
<feature type="transmembrane region" description="Helical" evidence="1">
    <location>
        <begin position="103"/>
        <end position="124"/>
    </location>
</feature>
<keyword evidence="1" id="KW-1133">Transmembrane helix</keyword>
<feature type="transmembrane region" description="Helical" evidence="1">
    <location>
        <begin position="42"/>
        <end position="63"/>
    </location>
</feature>
<gene>
    <name evidence="2" type="ordered locus">MPTP_0875</name>
</gene>
<keyword evidence="1" id="KW-0812">Transmembrane</keyword>
<sequence>MKLTFDDKYEKIIFYTLIIFGVFVFGVNFIRSFTSHDFNQYMLLTLEMFLGIGTLFVPFLFTMLTQLVFPKTIRLYYWFFILISVFLGIGLRLIVYISFWDKILHLFSPILLVALGYSLTNFFLKDVSLKKINPWLFLFIGFSFAGICGVFWEFWEFIWDGLIDLNLQRYMTESGIPYVGRAALMDTMEDLLTNTAGSLILTTYSFTQRHKPNYFKSYAFYKRK</sequence>
<feature type="transmembrane region" description="Helical" evidence="1">
    <location>
        <begin position="12"/>
        <end position="30"/>
    </location>
</feature>
<dbReference type="KEGG" id="mps:MPTP_0875"/>
<feature type="transmembrane region" description="Helical" evidence="1">
    <location>
        <begin position="136"/>
        <end position="155"/>
    </location>
</feature>
<keyword evidence="3" id="KW-1185">Reference proteome</keyword>
<evidence type="ECO:0000313" key="3">
    <source>
        <dbReference type="Proteomes" id="UP000008456"/>
    </source>
</evidence>
<proteinExistence type="predicted"/>